<dbReference type="PANTHER" id="PTHR12093">
    <property type="entry name" value="NCK-ASSOCIATED PROTEIN 1"/>
    <property type="match status" value="1"/>
</dbReference>
<comment type="similarity">
    <text evidence="1">Belongs to the HEM-1/HEM-2 family.</text>
</comment>
<feature type="transmembrane region" description="Helical" evidence="2">
    <location>
        <begin position="102"/>
        <end position="126"/>
    </location>
</feature>
<dbReference type="PANTHER" id="PTHR12093:SF10">
    <property type="entry name" value="MEMBRANE-ASSOCIATED PROTEIN HEM"/>
    <property type="match status" value="1"/>
</dbReference>
<dbReference type="GO" id="GO:0030866">
    <property type="term" value="P:cortical actin cytoskeleton organization"/>
    <property type="evidence" value="ECO:0007669"/>
    <property type="project" value="TreeGrafter"/>
</dbReference>
<gene>
    <name evidence="3" type="ORF">HPP92_017168</name>
</gene>
<dbReference type="GO" id="GO:0000902">
    <property type="term" value="P:cell morphogenesis"/>
    <property type="evidence" value="ECO:0007669"/>
    <property type="project" value="TreeGrafter"/>
</dbReference>
<dbReference type="GO" id="GO:0016477">
    <property type="term" value="P:cell migration"/>
    <property type="evidence" value="ECO:0007669"/>
    <property type="project" value="TreeGrafter"/>
</dbReference>
<protein>
    <submittedName>
        <fullName evidence="3">Uncharacterized protein</fullName>
    </submittedName>
</protein>
<evidence type="ECO:0000256" key="1">
    <source>
        <dbReference type="ARBA" id="ARBA00037947"/>
    </source>
</evidence>
<keyword evidence="2" id="KW-0812">Transmembrane</keyword>
<sequence>MNNSTKKKLKRLAWLPLQALCWGQRRCCRVLGGGWLEVEVAQLGVEAAVGLEWLACTADGVGQCKSRGLGGLALPLGLLYPRNLSTSIAIANSFGQLRIMMLLYVLLLFIIFGRVVIIMFMMNYLVTSIDIAMVVLKENLIITVFRDEYLLLHEEYLHYVLPKVLESKKMAKYGRAKQKEADLEYNVAKQVEK</sequence>
<reference evidence="3 4" key="1">
    <citation type="journal article" date="2020" name="Nat. Food">
        <title>A phased Vanilla planifolia genome enables genetic improvement of flavour and production.</title>
        <authorList>
            <person name="Hasing T."/>
            <person name="Tang H."/>
            <person name="Brym M."/>
            <person name="Khazi F."/>
            <person name="Huang T."/>
            <person name="Chambers A.H."/>
        </authorList>
    </citation>
    <scope>NUCLEOTIDE SEQUENCE [LARGE SCALE GENOMIC DNA]</scope>
    <source>
        <tissue evidence="3">Leaf</tissue>
    </source>
</reference>
<dbReference type="GO" id="GO:0031209">
    <property type="term" value="C:SCAR complex"/>
    <property type="evidence" value="ECO:0007669"/>
    <property type="project" value="TreeGrafter"/>
</dbReference>
<dbReference type="GO" id="GO:0030031">
    <property type="term" value="P:cell projection assembly"/>
    <property type="evidence" value="ECO:0007669"/>
    <property type="project" value="TreeGrafter"/>
</dbReference>
<dbReference type="AlphaFoldDB" id="A0A835UQS0"/>
<organism evidence="3 4">
    <name type="scientific">Vanilla planifolia</name>
    <name type="common">Vanilla</name>
    <dbReference type="NCBI Taxonomy" id="51239"/>
    <lineage>
        <taxon>Eukaryota</taxon>
        <taxon>Viridiplantae</taxon>
        <taxon>Streptophyta</taxon>
        <taxon>Embryophyta</taxon>
        <taxon>Tracheophyta</taxon>
        <taxon>Spermatophyta</taxon>
        <taxon>Magnoliopsida</taxon>
        <taxon>Liliopsida</taxon>
        <taxon>Asparagales</taxon>
        <taxon>Orchidaceae</taxon>
        <taxon>Vanilloideae</taxon>
        <taxon>Vanilleae</taxon>
        <taxon>Vanilla</taxon>
    </lineage>
</organism>
<dbReference type="InterPro" id="IPR019137">
    <property type="entry name" value="Nck-associated_protein-1"/>
</dbReference>
<evidence type="ECO:0000313" key="3">
    <source>
        <dbReference type="EMBL" id="KAG0470468.1"/>
    </source>
</evidence>
<dbReference type="OrthoDB" id="642113at2759"/>
<evidence type="ECO:0000313" key="4">
    <source>
        <dbReference type="Proteomes" id="UP000636800"/>
    </source>
</evidence>
<comment type="caution">
    <text evidence="3">The sequence shown here is derived from an EMBL/GenBank/DDBJ whole genome shotgun (WGS) entry which is preliminary data.</text>
</comment>
<accession>A0A835UQS0</accession>
<dbReference type="Pfam" id="PF09735">
    <property type="entry name" value="Nckap1"/>
    <property type="match status" value="1"/>
</dbReference>
<keyword evidence="2" id="KW-0472">Membrane</keyword>
<name>A0A835UQS0_VANPL</name>
<dbReference type="EMBL" id="JADCNL010000008">
    <property type="protein sequence ID" value="KAG0470468.1"/>
    <property type="molecule type" value="Genomic_DNA"/>
</dbReference>
<dbReference type="Proteomes" id="UP000636800">
    <property type="component" value="Unassembled WGS sequence"/>
</dbReference>
<keyword evidence="4" id="KW-1185">Reference proteome</keyword>
<keyword evidence="2" id="KW-1133">Transmembrane helix</keyword>
<proteinExistence type="inferred from homology"/>
<evidence type="ECO:0000256" key="2">
    <source>
        <dbReference type="SAM" id="Phobius"/>
    </source>
</evidence>